<organism evidence="6 7">
    <name type="scientific">Nocardioides hwasunensis</name>
    <dbReference type="NCBI Taxonomy" id="397258"/>
    <lineage>
        <taxon>Bacteria</taxon>
        <taxon>Bacillati</taxon>
        <taxon>Actinomycetota</taxon>
        <taxon>Actinomycetes</taxon>
        <taxon>Propionibacteriales</taxon>
        <taxon>Nocardioidaceae</taxon>
        <taxon>Nocardioides</taxon>
    </lineage>
</organism>
<dbReference type="PANTHER" id="PTHR34580:SF3">
    <property type="entry name" value="PROTEIN PAFB"/>
    <property type="match status" value="1"/>
</dbReference>
<dbReference type="PROSITE" id="PS00894">
    <property type="entry name" value="HTH_DEOR_1"/>
    <property type="match status" value="1"/>
</dbReference>
<evidence type="ECO:0000259" key="4">
    <source>
        <dbReference type="Pfam" id="PF08279"/>
    </source>
</evidence>
<keyword evidence="2" id="KW-0238">DNA-binding</keyword>
<feature type="domain" description="WYL" evidence="5">
    <location>
        <begin position="142"/>
        <end position="206"/>
    </location>
</feature>
<dbReference type="InterPro" id="IPR013196">
    <property type="entry name" value="HTH_11"/>
</dbReference>
<sequence>MATSDPTVRTLELLVLLQARATWPATELAERLGTSARTLRRDLHRLGSLGYEVVGKPGPGGHYQLVAGSRMPPLVLDDDEVVALVTGLRMVEGDLGSDAGSRALVKLQRVLPRRLADRVAQVAGASEVVALGEPTTPAGRDLSVLTRASVDGALVRFDYNDQHDVRTHRTVDSIRCLYARGRWSVLAFDHDRADWRLFSLERMDSVATGGPAERRYPPAPDLAEWLRTDFGRARDRS</sequence>
<evidence type="ECO:0000256" key="3">
    <source>
        <dbReference type="ARBA" id="ARBA00023163"/>
    </source>
</evidence>
<evidence type="ECO:0000256" key="2">
    <source>
        <dbReference type="ARBA" id="ARBA00023125"/>
    </source>
</evidence>
<evidence type="ECO:0000256" key="1">
    <source>
        <dbReference type="ARBA" id="ARBA00023015"/>
    </source>
</evidence>
<dbReference type="InterPro" id="IPR018356">
    <property type="entry name" value="Tscrpt_reg_HTH_DeoR_CS"/>
</dbReference>
<protein>
    <submittedName>
        <fullName evidence="6">WYL domain-containing protein</fullName>
    </submittedName>
</protein>
<dbReference type="InterPro" id="IPR051534">
    <property type="entry name" value="CBASS_pafABC_assoc_protein"/>
</dbReference>
<dbReference type="InterPro" id="IPR036388">
    <property type="entry name" value="WH-like_DNA-bd_sf"/>
</dbReference>
<keyword evidence="3" id="KW-0804">Transcription</keyword>
<evidence type="ECO:0000313" key="7">
    <source>
        <dbReference type="Proteomes" id="UP000649289"/>
    </source>
</evidence>
<gene>
    <name evidence="6" type="ORF">IEZ25_07390</name>
</gene>
<proteinExistence type="predicted"/>
<dbReference type="PANTHER" id="PTHR34580">
    <property type="match status" value="1"/>
</dbReference>
<dbReference type="SUPFAM" id="SSF46785">
    <property type="entry name" value="Winged helix' DNA-binding domain"/>
    <property type="match status" value="1"/>
</dbReference>
<dbReference type="Pfam" id="PF08279">
    <property type="entry name" value="HTH_11"/>
    <property type="match status" value="1"/>
</dbReference>
<dbReference type="InterPro" id="IPR026881">
    <property type="entry name" value="WYL_dom"/>
</dbReference>
<keyword evidence="1" id="KW-0805">Transcription regulation</keyword>
<keyword evidence="7" id="KW-1185">Reference proteome</keyword>
<dbReference type="InterPro" id="IPR036390">
    <property type="entry name" value="WH_DNA-bd_sf"/>
</dbReference>
<name>A0ABR8MK10_9ACTN</name>
<dbReference type="RefSeq" id="WP_191198782.1">
    <property type="nucleotide sequence ID" value="NZ_BAAAPA010000004.1"/>
</dbReference>
<dbReference type="Gene3D" id="1.10.10.10">
    <property type="entry name" value="Winged helix-like DNA-binding domain superfamily/Winged helix DNA-binding domain"/>
    <property type="match status" value="1"/>
</dbReference>
<accession>A0ABR8MK10</accession>
<dbReference type="PROSITE" id="PS52050">
    <property type="entry name" value="WYL"/>
    <property type="match status" value="1"/>
</dbReference>
<dbReference type="Pfam" id="PF13280">
    <property type="entry name" value="WYL"/>
    <property type="match status" value="1"/>
</dbReference>
<feature type="domain" description="Helix-turn-helix type 11" evidence="4">
    <location>
        <begin position="9"/>
        <end position="60"/>
    </location>
</feature>
<reference evidence="6 7" key="1">
    <citation type="submission" date="2020-09" db="EMBL/GenBank/DDBJ databases">
        <title>novel species in genus Nocardioides.</title>
        <authorList>
            <person name="Zhang G."/>
        </authorList>
    </citation>
    <scope>NUCLEOTIDE SEQUENCE [LARGE SCALE GENOMIC DNA]</scope>
    <source>
        <strain evidence="6 7">19197</strain>
    </source>
</reference>
<dbReference type="EMBL" id="JACXYY010000003">
    <property type="protein sequence ID" value="MBD3914434.1"/>
    <property type="molecule type" value="Genomic_DNA"/>
</dbReference>
<comment type="caution">
    <text evidence="6">The sequence shown here is derived from an EMBL/GenBank/DDBJ whole genome shotgun (WGS) entry which is preliminary data.</text>
</comment>
<evidence type="ECO:0000259" key="5">
    <source>
        <dbReference type="Pfam" id="PF13280"/>
    </source>
</evidence>
<dbReference type="Proteomes" id="UP000649289">
    <property type="component" value="Unassembled WGS sequence"/>
</dbReference>
<evidence type="ECO:0000313" key="6">
    <source>
        <dbReference type="EMBL" id="MBD3914434.1"/>
    </source>
</evidence>